<dbReference type="InterPro" id="IPR052613">
    <property type="entry name" value="LicD_transferase"/>
</dbReference>
<dbReference type="InterPro" id="IPR007074">
    <property type="entry name" value="LicD/FKTN/FKRP_NTP_transf"/>
</dbReference>
<reference evidence="3 4" key="1">
    <citation type="submission" date="2020-08" db="EMBL/GenBank/DDBJ databases">
        <authorList>
            <person name="Hejnol A."/>
        </authorList>
    </citation>
    <scope>NUCLEOTIDE SEQUENCE [LARGE SCALE GENOMIC DNA]</scope>
</reference>
<evidence type="ECO:0000259" key="2">
    <source>
        <dbReference type="Pfam" id="PF04991"/>
    </source>
</evidence>
<dbReference type="Pfam" id="PF04991">
    <property type="entry name" value="LicD"/>
    <property type="match status" value="1"/>
</dbReference>
<feature type="domain" description="LicD/FKTN/FKRP nucleotidyltransferase" evidence="2">
    <location>
        <begin position="49"/>
        <end position="93"/>
    </location>
</feature>
<feature type="signal peptide" evidence="1">
    <location>
        <begin position="1"/>
        <end position="16"/>
    </location>
</feature>
<dbReference type="GO" id="GO:0009100">
    <property type="term" value="P:glycoprotein metabolic process"/>
    <property type="evidence" value="ECO:0007669"/>
    <property type="project" value="UniProtKB-ARBA"/>
</dbReference>
<dbReference type="EMBL" id="CAJFCJ010000019">
    <property type="protein sequence ID" value="CAD5122961.1"/>
    <property type="molecule type" value="Genomic_DNA"/>
</dbReference>
<keyword evidence="4" id="KW-1185">Reference proteome</keyword>
<keyword evidence="1" id="KW-0732">Signal</keyword>
<evidence type="ECO:0000313" key="3">
    <source>
        <dbReference type="EMBL" id="CAD5122961.1"/>
    </source>
</evidence>
<feature type="chain" id="PRO_5029644423" evidence="1">
    <location>
        <begin position="17"/>
        <end position="202"/>
    </location>
</feature>
<protein>
    <submittedName>
        <fullName evidence="3">DgyrCDS11352</fullName>
    </submittedName>
</protein>
<dbReference type="PANTHER" id="PTHR13627">
    <property type="entry name" value="FUKUTIN RELATED PROTEIN"/>
    <property type="match status" value="1"/>
</dbReference>
<accession>A0A7I8W379</accession>
<dbReference type="OrthoDB" id="444255at2759"/>
<dbReference type="AlphaFoldDB" id="A0A7I8W379"/>
<dbReference type="Proteomes" id="UP000549394">
    <property type="component" value="Unassembled WGS sequence"/>
</dbReference>
<dbReference type="PANTHER" id="PTHR13627:SF32">
    <property type="entry name" value="AGAP006029-PA"/>
    <property type="match status" value="1"/>
</dbReference>
<comment type="caution">
    <text evidence="3">The sequence shown here is derived from an EMBL/GenBank/DDBJ whole genome shotgun (WGS) entry which is preliminary data.</text>
</comment>
<gene>
    <name evidence="3" type="ORF">DGYR_LOCUS10700</name>
</gene>
<organism evidence="3 4">
    <name type="scientific">Dimorphilus gyrociliatus</name>
    <dbReference type="NCBI Taxonomy" id="2664684"/>
    <lineage>
        <taxon>Eukaryota</taxon>
        <taxon>Metazoa</taxon>
        <taxon>Spiralia</taxon>
        <taxon>Lophotrochozoa</taxon>
        <taxon>Annelida</taxon>
        <taxon>Polychaeta</taxon>
        <taxon>Polychaeta incertae sedis</taxon>
        <taxon>Dinophilidae</taxon>
        <taxon>Dimorphilus</taxon>
    </lineage>
</organism>
<evidence type="ECO:0000256" key="1">
    <source>
        <dbReference type="SAM" id="SignalP"/>
    </source>
</evidence>
<sequence length="202" mass="23450">MFILFLIYLSLKPSSARNAWYTRKAKCSYPSSHTQDLVSLAKKIKLTLEKTDIEFFLCYGSLWGAIRIKRQLPWDKNLDFCIMNEDLTKIEEATIYRAFRHTGVTVSYNPKEGEYTAYFQSATASLTVFQLSEDYASLERIGWSHKLFKNSPGQQFPSRLAAPPLPFIKFFNESMPVPKGDIEIQKFLYPDNWFREMKPPGC</sequence>
<proteinExistence type="predicted"/>
<evidence type="ECO:0000313" key="4">
    <source>
        <dbReference type="Proteomes" id="UP000549394"/>
    </source>
</evidence>
<name>A0A7I8W379_9ANNE</name>